<sequence length="260" mass="29289">MAPHTRAAARCELNANRVSNYTRGFVKLPLEILYRIASAAQGAIIPCVNEAAMEKKYSERRDSLLALCQVCRSLRIDLLPLLWERLEACCLPGDQEIQGNREQWRLLTKKLAGQLKVVTQPLYASYVRIVNIAIEPRVASKMLFDLAPALAVMPNLHTIQIVIDPNIPKVRSCNIFVVGSAVFRNAFKDQLYPSVKRAVLPGQAMTILECCPEVREVCLNSPYENGFLDFLECLTRSCDKLERFGWIDSDFEEEEGSRAA</sequence>
<reference evidence="1 2" key="1">
    <citation type="submission" date="2014-04" db="EMBL/GenBank/DDBJ databases">
        <title>Evolutionary Origins and Diversification of the Mycorrhizal Mutualists.</title>
        <authorList>
            <consortium name="DOE Joint Genome Institute"/>
            <consortium name="Mycorrhizal Genomics Consortium"/>
            <person name="Kohler A."/>
            <person name="Kuo A."/>
            <person name="Nagy L.G."/>
            <person name="Floudas D."/>
            <person name="Copeland A."/>
            <person name="Barry K.W."/>
            <person name="Cichocki N."/>
            <person name="Veneault-Fourrey C."/>
            <person name="LaButti K."/>
            <person name="Lindquist E.A."/>
            <person name="Lipzen A."/>
            <person name="Lundell T."/>
            <person name="Morin E."/>
            <person name="Murat C."/>
            <person name="Riley R."/>
            <person name="Ohm R."/>
            <person name="Sun H."/>
            <person name="Tunlid A."/>
            <person name="Henrissat B."/>
            <person name="Grigoriev I.V."/>
            <person name="Hibbett D.S."/>
            <person name="Martin F."/>
        </authorList>
    </citation>
    <scope>NUCLEOTIDE SEQUENCE [LARGE SCALE GENOMIC DNA]</scope>
    <source>
        <strain evidence="1 2">Koide BX008</strain>
    </source>
</reference>
<keyword evidence="2" id="KW-1185">Reference proteome</keyword>
<name>A0A0C2TVB7_AMAMK</name>
<dbReference type="InParanoid" id="A0A0C2TVB7"/>
<dbReference type="HOGENOM" id="CLU_071859_0_0_1"/>
<proteinExistence type="predicted"/>
<accession>A0A0C2TVB7</accession>
<dbReference type="Proteomes" id="UP000054549">
    <property type="component" value="Unassembled WGS sequence"/>
</dbReference>
<protein>
    <recommendedName>
        <fullName evidence="3">F-box domain-containing protein</fullName>
    </recommendedName>
</protein>
<dbReference type="EMBL" id="KN818222">
    <property type="protein sequence ID" value="KIL71279.1"/>
    <property type="molecule type" value="Genomic_DNA"/>
</dbReference>
<evidence type="ECO:0000313" key="2">
    <source>
        <dbReference type="Proteomes" id="UP000054549"/>
    </source>
</evidence>
<organism evidence="1 2">
    <name type="scientific">Amanita muscaria (strain Koide BX008)</name>
    <dbReference type="NCBI Taxonomy" id="946122"/>
    <lineage>
        <taxon>Eukaryota</taxon>
        <taxon>Fungi</taxon>
        <taxon>Dikarya</taxon>
        <taxon>Basidiomycota</taxon>
        <taxon>Agaricomycotina</taxon>
        <taxon>Agaricomycetes</taxon>
        <taxon>Agaricomycetidae</taxon>
        <taxon>Agaricales</taxon>
        <taxon>Pluteineae</taxon>
        <taxon>Amanitaceae</taxon>
        <taxon>Amanita</taxon>
    </lineage>
</organism>
<evidence type="ECO:0008006" key="3">
    <source>
        <dbReference type="Google" id="ProtNLM"/>
    </source>
</evidence>
<dbReference type="AlphaFoldDB" id="A0A0C2TVB7"/>
<gene>
    <name evidence="1" type="ORF">M378DRAFT_210297</name>
</gene>
<evidence type="ECO:0000313" key="1">
    <source>
        <dbReference type="EMBL" id="KIL71279.1"/>
    </source>
</evidence>
<dbReference type="OrthoDB" id="3251070at2759"/>